<proteinExistence type="predicted"/>
<sequence length="100" mass="11110">MPFSSWSRRGSPGRARHPWRATVPPYAAAAARLAMRRYLEGDPLASGWVAMEQERAVAVLGATLEVVDDHVGYTYIHPRHASTSLSAWTATTWQHVTTHL</sequence>
<protein>
    <submittedName>
        <fullName evidence="1">Uncharacterized protein</fullName>
    </submittedName>
</protein>
<dbReference type="Proteomes" id="UP001410795">
    <property type="component" value="Unassembled WGS sequence"/>
</dbReference>
<reference evidence="2" key="1">
    <citation type="journal article" date="2019" name="Int. J. Syst. Evol. Microbiol.">
        <title>The Global Catalogue of Microorganisms (GCM) 10K type strain sequencing project: providing services to taxonomists for standard genome sequencing and annotation.</title>
        <authorList>
            <consortium name="The Broad Institute Genomics Platform"/>
            <consortium name="The Broad Institute Genome Sequencing Center for Infectious Disease"/>
            <person name="Wu L."/>
            <person name="Ma J."/>
        </authorList>
    </citation>
    <scope>NUCLEOTIDE SEQUENCE [LARGE SCALE GENOMIC DNA]</scope>
    <source>
        <strain evidence="2">JCM 16546</strain>
    </source>
</reference>
<keyword evidence="2" id="KW-1185">Reference proteome</keyword>
<dbReference type="EMBL" id="BAAAYV010000011">
    <property type="protein sequence ID" value="GAA3661052.1"/>
    <property type="molecule type" value="Genomic_DNA"/>
</dbReference>
<accession>A0ABP7BJ90</accession>
<organism evidence="1 2">
    <name type="scientific">Microbacterium marinilacus</name>
    <dbReference type="NCBI Taxonomy" id="415209"/>
    <lineage>
        <taxon>Bacteria</taxon>
        <taxon>Bacillati</taxon>
        <taxon>Actinomycetota</taxon>
        <taxon>Actinomycetes</taxon>
        <taxon>Micrococcales</taxon>
        <taxon>Microbacteriaceae</taxon>
        <taxon>Microbacterium</taxon>
    </lineage>
</organism>
<evidence type="ECO:0000313" key="1">
    <source>
        <dbReference type="EMBL" id="GAA3661052.1"/>
    </source>
</evidence>
<name>A0ABP7BJ90_9MICO</name>
<gene>
    <name evidence="1" type="ORF">GCM10022202_22740</name>
</gene>
<comment type="caution">
    <text evidence="1">The sequence shown here is derived from an EMBL/GenBank/DDBJ whole genome shotgun (WGS) entry which is preliminary data.</text>
</comment>
<evidence type="ECO:0000313" key="2">
    <source>
        <dbReference type="Proteomes" id="UP001410795"/>
    </source>
</evidence>